<evidence type="ECO:0000256" key="3">
    <source>
        <dbReference type="ARBA" id="ARBA00022490"/>
    </source>
</evidence>
<dbReference type="PANTHER" id="PTHR31661">
    <property type="entry name" value="SIMILAR TO CDNA SEQUENCE BC052040"/>
    <property type="match status" value="1"/>
</dbReference>
<comment type="subcellular location">
    <subcellularLocation>
        <location evidence="2">Cytoplasm</location>
    </subcellularLocation>
    <subcellularLocation>
        <location evidence="1">Nucleus</location>
    </subcellularLocation>
</comment>
<evidence type="ECO:0000313" key="7">
    <source>
        <dbReference type="EMBL" id="KAG4420641.1"/>
    </source>
</evidence>
<keyword evidence="3" id="KW-0963">Cytoplasm</keyword>
<dbReference type="AlphaFoldDB" id="A0A8H7W7R3"/>
<dbReference type="GO" id="GO:0005634">
    <property type="term" value="C:nucleus"/>
    <property type="evidence" value="ECO:0007669"/>
    <property type="project" value="UniProtKB-SubCell"/>
</dbReference>
<keyword evidence="8" id="KW-1185">Reference proteome</keyword>
<evidence type="ECO:0000313" key="8">
    <source>
        <dbReference type="Proteomes" id="UP000664132"/>
    </source>
</evidence>
<dbReference type="InterPro" id="IPR029404">
    <property type="entry name" value="CDIN1"/>
</dbReference>
<comment type="caution">
    <text evidence="7">The sequence shown here is derived from an EMBL/GenBank/DDBJ whole genome shotgun (WGS) entry which is preliminary data.</text>
</comment>
<evidence type="ECO:0000256" key="6">
    <source>
        <dbReference type="SAM" id="MobiDB-lite"/>
    </source>
</evidence>
<gene>
    <name evidence="7" type="ORF">IFR04_006231</name>
</gene>
<protein>
    <recommendedName>
        <fullName evidence="5">CDAN1-interacting nuclease 1</fullName>
    </recommendedName>
</protein>
<sequence>MGHTPSTFGSQQALQQHLDSPAHTTKNNNAYLGIHRSIVDPVYATAVRLRFEQPTVNDIRRKTGTELDETIVSSLIGAARRLLPIDNTPQGNALRIEQHRIKLADSKRAEDTFCAELDRLGYVFLREAQQEGEAVTPDVRFIKPTNVCGHLCMWLEYKNYFGFRSNPYVAPASKSQYQKYGAQIGPGAVVYKLGFESGHVNIDRVMTFREKEVLQDLKMRSLRR</sequence>
<reference evidence="7" key="1">
    <citation type="submission" date="2021-02" db="EMBL/GenBank/DDBJ databases">
        <title>Genome sequence Cadophora malorum strain M34.</title>
        <authorList>
            <person name="Stefanovic E."/>
            <person name="Vu D."/>
            <person name="Scully C."/>
            <person name="Dijksterhuis J."/>
            <person name="Roader J."/>
            <person name="Houbraken J."/>
        </authorList>
    </citation>
    <scope>NUCLEOTIDE SEQUENCE</scope>
    <source>
        <strain evidence="7">M34</strain>
    </source>
</reference>
<dbReference type="EMBL" id="JAFJYH010000080">
    <property type="protein sequence ID" value="KAG4420641.1"/>
    <property type="molecule type" value="Genomic_DNA"/>
</dbReference>
<keyword evidence="4" id="KW-0539">Nucleus</keyword>
<feature type="region of interest" description="Disordered" evidence="6">
    <location>
        <begin position="1"/>
        <end position="25"/>
    </location>
</feature>
<name>A0A8H7W7R3_9HELO</name>
<evidence type="ECO:0000256" key="4">
    <source>
        <dbReference type="ARBA" id="ARBA00023242"/>
    </source>
</evidence>
<dbReference type="Pfam" id="PF14811">
    <property type="entry name" value="TPD"/>
    <property type="match status" value="1"/>
</dbReference>
<evidence type="ECO:0000256" key="2">
    <source>
        <dbReference type="ARBA" id="ARBA00004496"/>
    </source>
</evidence>
<accession>A0A8H7W7R3</accession>
<evidence type="ECO:0000256" key="1">
    <source>
        <dbReference type="ARBA" id="ARBA00004123"/>
    </source>
</evidence>
<dbReference type="GO" id="GO:0005737">
    <property type="term" value="C:cytoplasm"/>
    <property type="evidence" value="ECO:0007669"/>
    <property type="project" value="UniProtKB-SubCell"/>
</dbReference>
<dbReference type="OrthoDB" id="3533020at2759"/>
<organism evidence="7 8">
    <name type="scientific">Cadophora malorum</name>
    <dbReference type="NCBI Taxonomy" id="108018"/>
    <lineage>
        <taxon>Eukaryota</taxon>
        <taxon>Fungi</taxon>
        <taxon>Dikarya</taxon>
        <taxon>Ascomycota</taxon>
        <taxon>Pezizomycotina</taxon>
        <taxon>Leotiomycetes</taxon>
        <taxon>Helotiales</taxon>
        <taxon>Ploettnerulaceae</taxon>
        <taxon>Cadophora</taxon>
    </lineage>
</organism>
<dbReference type="PANTHER" id="PTHR31661:SF1">
    <property type="entry name" value="CDAN1-INTERACTING NUCLEASE 1"/>
    <property type="match status" value="1"/>
</dbReference>
<evidence type="ECO:0000256" key="5">
    <source>
        <dbReference type="ARBA" id="ARBA00023480"/>
    </source>
</evidence>
<dbReference type="Proteomes" id="UP000664132">
    <property type="component" value="Unassembled WGS sequence"/>
</dbReference>
<proteinExistence type="predicted"/>